<name>A0A367GLK8_9SPHI</name>
<dbReference type="RefSeq" id="WP_114006416.1">
    <property type="nucleotide sequence ID" value="NZ_QGDC01000011.1"/>
</dbReference>
<dbReference type="EMBL" id="QGDC01000011">
    <property type="protein sequence ID" value="RCH53643.1"/>
    <property type="molecule type" value="Genomic_DNA"/>
</dbReference>
<protein>
    <submittedName>
        <fullName evidence="1">Uncharacterized protein</fullName>
    </submittedName>
</protein>
<evidence type="ECO:0000313" key="2">
    <source>
        <dbReference type="Proteomes" id="UP000253209"/>
    </source>
</evidence>
<accession>A0A367GLK8</accession>
<dbReference type="PROSITE" id="PS51257">
    <property type="entry name" value="PROKAR_LIPOPROTEIN"/>
    <property type="match status" value="1"/>
</dbReference>
<sequence length="209" mass="23749">MKKLFYLAITLSIFTSCKKELDKPQLPTKPVTIIKPVSPGDAKLLSTLQQTPVNYNPKPQLTTVSVSGTQLNLTYNQNVKLLIDAKRYISAWYVVFREDYASTAFADFDFTTTLAWGATAENWVPDNIKQIDHTVRDTVIGNTKVIKLSFNRTLNFYKKYETNAQAIEKMSALIGKQERIKFLTRYQPDTDTTRYDEAVVDIIYTGAGK</sequence>
<evidence type="ECO:0000313" key="1">
    <source>
        <dbReference type="EMBL" id="RCH53643.1"/>
    </source>
</evidence>
<dbReference type="AlphaFoldDB" id="A0A367GLK8"/>
<dbReference type="Proteomes" id="UP000253209">
    <property type="component" value="Unassembled WGS sequence"/>
</dbReference>
<organism evidence="1 2">
    <name type="scientific">Mucilaginibacter hurinus</name>
    <dbReference type="NCBI Taxonomy" id="2201324"/>
    <lineage>
        <taxon>Bacteria</taxon>
        <taxon>Pseudomonadati</taxon>
        <taxon>Bacteroidota</taxon>
        <taxon>Sphingobacteriia</taxon>
        <taxon>Sphingobacteriales</taxon>
        <taxon>Sphingobacteriaceae</taxon>
        <taxon>Mucilaginibacter</taxon>
    </lineage>
</organism>
<gene>
    <name evidence="1" type="ORF">DJ568_16540</name>
</gene>
<dbReference type="OrthoDB" id="794000at2"/>
<keyword evidence="2" id="KW-1185">Reference proteome</keyword>
<reference evidence="1 2" key="1">
    <citation type="submission" date="2018-05" db="EMBL/GenBank/DDBJ databases">
        <title>Mucilaginibacter hurinus sp. nov., isolated from briquette warehouse soil.</title>
        <authorList>
            <person name="Choi L."/>
        </authorList>
    </citation>
    <scope>NUCLEOTIDE SEQUENCE [LARGE SCALE GENOMIC DNA]</scope>
    <source>
        <strain evidence="1 2">ZR32</strain>
    </source>
</reference>
<proteinExistence type="predicted"/>
<comment type="caution">
    <text evidence="1">The sequence shown here is derived from an EMBL/GenBank/DDBJ whole genome shotgun (WGS) entry which is preliminary data.</text>
</comment>